<dbReference type="AlphaFoldDB" id="A0A1J4K896"/>
<keyword evidence="4" id="KW-0175">Coiled coil</keyword>
<dbReference type="EMBL" id="MLAK01000688">
    <property type="protein sequence ID" value="OHT07721.1"/>
    <property type="molecule type" value="Genomic_DNA"/>
</dbReference>
<accession>A0A1J4K896</accession>
<comment type="subcellular location">
    <subcellularLocation>
        <location evidence="1">Nucleus</location>
    </subcellularLocation>
</comment>
<dbReference type="RefSeq" id="XP_068360857.1">
    <property type="nucleotide sequence ID" value="XM_068503490.1"/>
</dbReference>
<comment type="caution">
    <text evidence="5">The sequence shown here is derived from an EMBL/GenBank/DDBJ whole genome shotgun (WGS) entry which is preliminary data.</text>
</comment>
<keyword evidence="3" id="KW-0539">Nucleus</keyword>
<evidence type="ECO:0000256" key="4">
    <source>
        <dbReference type="SAM" id="Coils"/>
    </source>
</evidence>
<organism evidence="5 6">
    <name type="scientific">Tritrichomonas foetus</name>
    <dbReference type="NCBI Taxonomy" id="1144522"/>
    <lineage>
        <taxon>Eukaryota</taxon>
        <taxon>Metamonada</taxon>
        <taxon>Parabasalia</taxon>
        <taxon>Tritrichomonadida</taxon>
        <taxon>Tritrichomonadidae</taxon>
        <taxon>Tritrichomonas</taxon>
    </lineage>
</organism>
<keyword evidence="6" id="KW-1185">Reference proteome</keyword>
<evidence type="ECO:0000313" key="5">
    <source>
        <dbReference type="EMBL" id="OHT07721.1"/>
    </source>
</evidence>
<dbReference type="GO" id="GO:0005634">
    <property type="term" value="C:nucleus"/>
    <property type="evidence" value="ECO:0007669"/>
    <property type="project" value="UniProtKB-SubCell"/>
</dbReference>
<dbReference type="InterPro" id="IPR026060">
    <property type="entry name" value="AMY1"/>
</dbReference>
<dbReference type="GeneID" id="94838194"/>
<reference evidence="5" key="1">
    <citation type="submission" date="2016-10" db="EMBL/GenBank/DDBJ databases">
        <authorList>
            <person name="Benchimol M."/>
            <person name="Almeida L.G."/>
            <person name="Vasconcelos A.T."/>
            <person name="Perreira-Neves A."/>
            <person name="Rosa I.A."/>
            <person name="Tasca T."/>
            <person name="Bogo M.R."/>
            <person name="de Souza W."/>
        </authorList>
    </citation>
    <scope>NUCLEOTIDE SEQUENCE [LARGE SCALE GENOMIC DNA]</scope>
    <source>
        <strain evidence="5">K</strain>
    </source>
</reference>
<name>A0A1J4K896_9EUKA</name>
<comment type="similarity">
    <text evidence="2">Belongs to the AMY1 family.</text>
</comment>
<evidence type="ECO:0000313" key="6">
    <source>
        <dbReference type="Proteomes" id="UP000179807"/>
    </source>
</evidence>
<evidence type="ECO:0000256" key="2">
    <source>
        <dbReference type="ARBA" id="ARBA00009389"/>
    </source>
</evidence>
<dbReference type="VEuPathDB" id="TrichDB:TRFO_23996"/>
<dbReference type="PRINTS" id="PR02028">
    <property type="entry name" value="CMYCBINDINGP"/>
</dbReference>
<protein>
    <recommendedName>
        <fullName evidence="7">c-Myc-binding protein</fullName>
    </recommendedName>
</protein>
<sequence length="86" mass="10040">MSAEKRIEFRKKLEESGLFDSITCVISQLYEEYENPIDPLQFLKERLGNSTGANPDELRAKNTKLREEIQQLEQRIAEVKKQKGNQ</sequence>
<gene>
    <name evidence="5" type="ORF">TRFO_23996</name>
</gene>
<proteinExistence type="inferred from homology"/>
<dbReference type="PANTHER" id="PTHR13168">
    <property type="entry name" value="ASSOCIATE OF C-MYC AMY-1"/>
    <property type="match status" value="1"/>
</dbReference>
<dbReference type="GO" id="GO:0003713">
    <property type="term" value="F:transcription coactivator activity"/>
    <property type="evidence" value="ECO:0007669"/>
    <property type="project" value="InterPro"/>
</dbReference>
<dbReference type="Proteomes" id="UP000179807">
    <property type="component" value="Unassembled WGS sequence"/>
</dbReference>
<dbReference type="OrthoDB" id="524165at2759"/>
<evidence type="ECO:0000256" key="1">
    <source>
        <dbReference type="ARBA" id="ARBA00004123"/>
    </source>
</evidence>
<evidence type="ECO:0008006" key="7">
    <source>
        <dbReference type="Google" id="ProtNLM"/>
    </source>
</evidence>
<feature type="coiled-coil region" evidence="4">
    <location>
        <begin position="55"/>
        <end position="82"/>
    </location>
</feature>
<dbReference type="PANTHER" id="PTHR13168:SF0">
    <property type="entry name" value="C-MYC-BINDING PROTEIN"/>
    <property type="match status" value="1"/>
</dbReference>
<evidence type="ECO:0000256" key="3">
    <source>
        <dbReference type="ARBA" id="ARBA00023242"/>
    </source>
</evidence>